<dbReference type="EMBL" id="MKKU01000221">
    <property type="protein sequence ID" value="RNF18818.1"/>
    <property type="molecule type" value="Genomic_DNA"/>
</dbReference>
<comment type="caution">
    <text evidence="2">The sequence shown here is derived from an EMBL/GenBank/DDBJ whole genome shotgun (WGS) entry which is preliminary data.</text>
</comment>
<evidence type="ECO:0000313" key="2">
    <source>
        <dbReference type="EMBL" id="RNF18818.1"/>
    </source>
</evidence>
<dbReference type="OrthoDB" id="10568560at2759"/>
<name>A0A3R7L9C5_9TRYP</name>
<protein>
    <submittedName>
        <fullName evidence="2">Uncharacterized protein</fullName>
    </submittedName>
</protein>
<feature type="compositionally biased region" description="Basic and acidic residues" evidence="1">
    <location>
        <begin position="65"/>
        <end position="86"/>
    </location>
</feature>
<dbReference type="Proteomes" id="UP000284403">
    <property type="component" value="Unassembled WGS sequence"/>
</dbReference>
<proteinExistence type="predicted"/>
<accession>A0A3R7L9C5</accession>
<gene>
    <name evidence="2" type="ORF">Tco025E_04395</name>
</gene>
<sequence length="160" mass="17079">MHASTAQPPPPAVQRASCCGNLGVGALRRQPCVDVVELDEPSVYTPSSVRGGGSLPPTPQPLAVLREEPTHEPRRRKSSGDRDRFQPRKVTSWTTTTTTTTVSLPPATVVIRAEPGPQSGSTRSSLSRDRQNALLQSLLVNEPPPPWGGERAASDGGRFP</sequence>
<dbReference type="RefSeq" id="XP_029228622.1">
    <property type="nucleotide sequence ID" value="XM_029371305.1"/>
</dbReference>
<evidence type="ECO:0000256" key="1">
    <source>
        <dbReference type="SAM" id="MobiDB-lite"/>
    </source>
</evidence>
<dbReference type="AlphaFoldDB" id="A0A3R7L9C5"/>
<keyword evidence="3" id="KW-1185">Reference proteome</keyword>
<dbReference type="GeneID" id="40318006"/>
<evidence type="ECO:0000313" key="3">
    <source>
        <dbReference type="Proteomes" id="UP000284403"/>
    </source>
</evidence>
<feature type="region of interest" description="Disordered" evidence="1">
    <location>
        <begin position="43"/>
        <end position="160"/>
    </location>
</feature>
<organism evidence="2 3">
    <name type="scientific">Trypanosoma conorhini</name>
    <dbReference type="NCBI Taxonomy" id="83891"/>
    <lineage>
        <taxon>Eukaryota</taxon>
        <taxon>Discoba</taxon>
        <taxon>Euglenozoa</taxon>
        <taxon>Kinetoplastea</taxon>
        <taxon>Metakinetoplastina</taxon>
        <taxon>Trypanosomatida</taxon>
        <taxon>Trypanosomatidae</taxon>
        <taxon>Trypanosoma</taxon>
    </lineage>
</organism>
<reference evidence="2 3" key="1">
    <citation type="journal article" date="2018" name="BMC Genomics">
        <title>Genomic comparison of Trypanosoma conorhini and Trypanosoma rangeli to Trypanosoma cruzi strains of high and low virulence.</title>
        <authorList>
            <person name="Bradwell K.R."/>
            <person name="Koparde V.N."/>
            <person name="Matveyev A.V."/>
            <person name="Serrano M.G."/>
            <person name="Alves J.M."/>
            <person name="Parikh H."/>
            <person name="Huang B."/>
            <person name="Lee V."/>
            <person name="Espinosa-Alvarez O."/>
            <person name="Ortiz P.A."/>
            <person name="Costa-Martins A.G."/>
            <person name="Teixeira M.M."/>
            <person name="Buck G.A."/>
        </authorList>
    </citation>
    <scope>NUCLEOTIDE SEQUENCE [LARGE SCALE GENOMIC DNA]</scope>
    <source>
        <strain evidence="2 3">025E</strain>
    </source>
</reference>